<dbReference type="InterPro" id="IPR000620">
    <property type="entry name" value="EamA_dom"/>
</dbReference>
<feature type="transmembrane region" description="Helical" evidence="1">
    <location>
        <begin position="157"/>
        <end position="180"/>
    </location>
</feature>
<proteinExistence type="predicted"/>
<evidence type="ECO:0000259" key="2">
    <source>
        <dbReference type="Pfam" id="PF00892"/>
    </source>
</evidence>
<dbReference type="AlphaFoldDB" id="Q0G6V2"/>
<feature type="transmembrane region" description="Helical" evidence="1">
    <location>
        <begin position="278"/>
        <end position="296"/>
    </location>
</feature>
<dbReference type="STRING" id="217511.GCA_001463845_00217"/>
<dbReference type="SUPFAM" id="SSF103481">
    <property type="entry name" value="Multidrug resistance efflux transporter EmrE"/>
    <property type="match status" value="2"/>
</dbReference>
<feature type="transmembrane region" description="Helical" evidence="1">
    <location>
        <begin position="222"/>
        <end position="243"/>
    </location>
</feature>
<feature type="transmembrane region" description="Helical" evidence="1">
    <location>
        <begin position="186"/>
        <end position="210"/>
    </location>
</feature>
<dbReference type="InterPro" id="IPR037185">
    <property type="entry name" value="EmrE-like"/>
</dbReference>
<dbReference type="eggNOG" id="COG0697">
    <property type="taxonomic scope" value="Bacteria"/>
</dbReference>
<feature type="domain" description="EamA" evidence="2">
    <location>
        <begin position="7"/>
        <end position="137"/>
    </location>
</feature>
<feature type="transmembrane region" description="Helical" evidence="1">
    <location>
        <begin position="104"/>
        <end position="136"/>
    </location>
</feature>
<protein>
    <recommendedName>
        <fullName evidence="2">EamA domain-containing protein</fullName>
    </recommendedName>
</protein>
<dbReference type="Gene3D" id="1.10.3730.20">
    <property type="match status" value="1"/>
</dbReference>
<name>Q0G6V2_9HYPH</name>
<feature type="transmembrane region" description="Helical" evidence="1">
    <location>
        <begin position="63"/>
        <end position="89"/>
    </location>
</feature>
<dbReference type="Pfam" id="PF00892">
    <property type="entry name" value="EamA"/>
    <property type="match status" value="1"/>
</dbReference>
<evidence type="ECO:0000313" key="3">
    <source>
        <dbReference type="EMBL" id="EAU42612.1"/>
    </source>
</evidence>
<dbReference type="HOGENOM" id="CLU_069810_0_0_5"/>
<evidence type="ECO:0000313" key="4">
    <source>
        <dbReference type="Proteomes" id="UP000004310"/>
    </source>
</evidence>
<gene>
    <name evidence="3" type="ORF">FP2506_07221</name>
</gene>
<organism evidence="3 4">
    <name type="scientific">Fulvimarina pelagi HTCC2506</name>
    <dbReference type="NCBI Taxonomy" id="314231"/>
    <lineage>
        <taxon>Bacteria</taxon>
        <taxon>Pseudomonadati</taxon>
        <taxon>Pseudomonadota</taxon>
        <taxon>Alphaproteobacteria</taxon>
        <taxon>Hyphomicrobiales</taxon>
        <taxon>Aurantimonadaceae</taxon>
        <taxon>Fulvimarina</taxon>
    </lineage>
</organism>
<dbReference type="GO" id="GO:0016020">
    <property type="term" value="C:membrane"/>
    <property type="evidence" value="ECO:0007669"/>
    <property type="project" value="InterPro"/>
</dbReference>
<feature type="transmembrane region" description="Helical" evidence="1">
    <location>
        <begin position="33"/>
        <end position="51"/>
    </location>
</feature>
<dbReference type="RefSeq" id="WP_007066586.1">
    <property type="nucleotide sequence ID" value="NZ_DS022272.1"/>
</dbReference>
<keyword evidence="4" id="KW-1185">Reference proteome</keyword>
<accession>Q0G6V2</accession>
<dbReference type="PANTHER" id="PTHR22911:SF137">
    <property type="entry name" value="SOLUTE CARRIER FAMILY 35 MEMBER G2-RELATED"/>
    <property type="match status" value="1"/>
</dbReference>
<dbReference type="Proteomes" id="UP000004310">
    <property type="component" value="Unassembled WGS sequence"/>
</dbReference>
<keyword evidence="1" id="KW-0812">Transmembrane</keyword>
<reference evidence="3 4" key="1">
    <citation type="journal article" date="2010" name="J. Bacteriol.">
        <title>Genome sequence of Fulvimarina pelagi HTCC2506T, a Mn(II)-oxidizing alphaproteobacterium possessing an aerobic anoxygenic photosynthetic gene cluster and Xanthorhodopsin.</title>
        <authorList>
            <person name="Kang I."/>
            <person name="Oh H.M."/>
            <person name="Lim S.I."/>
            <person name="Ferriera S."/>
            <person name="Giovannoni S.J."/>
            <person name="Cho J.C."/>
        </authorList>
    </citation>
    <scope>NUCLEOTIDE SEQUENCE [LARGE SCALE GENOMIC DNA]</scope>
    <source>
        <strain evidence="3 4">HTCC2506</strain>
    </source>
</reference>
<evidence type="ECO:0000256" key="1">
    <source>
        <dbReference type="SAM" id="Phobius"/>
    </source>
</evidence>
<dbReference type="PANTHER" id="PTHR22911">
    <property type="entry name" value="ACYL-MALONYL CONDENSING ENZYME-RELATED"/>
    <property type="match status" value="1"/>
</dbReference>
<keyword evidence="1" id="KW-0472">Membrane</keyword>
<comment type="caution">
    <text evidence="3">The sequence shown here is derived from an EMBL/GenBank/DDBJ whole genome shotgun (WGS) entry which is preliminary data.</text>
</comment>
<dbReference type="EMBL" id="AATP01000001">
    <property type="protein sequence ID" value="EAU42612.1"/>
    <property type="molecule type" value="Genomic_DNA"/>
</dbReference>
<keyword evidence="1" id="KW-1133">Transmembrane helix</keyword>
<sequence length="297" mass="31538">MWIEITVAAAFLQNLRSALQKRLKAQLSTTGATFVRFGFGLPFAVVYFLTLQSFGFTTTTPNLIFFGYVVFAAIAQIAGTALLILAFSYRNFLAATVYSKTEPIIAAVFGFLIIGDVLNPIGLVAILIGLLGVLVLSISDTGSIRRIMKRSAIPSALVGLASGFGFAFAAIGVRGAALSLDGAEPILAAALTLVWMITLQTVAMAAYMLACERRTLGAIAKNWPTALLAGFCGAAASICWFTAMAMQPVALVKTVGQSELLFAYAASLWWFRERISRTELAGCGLVVLSVLILVRSG</sequence>